<organism evidence="2 3">
    <name type="scientific">Zizania palustris</name>
    <name type="common">Northern wild rice</name>
    <dbReference type="NCBI Taxonomy" id="103762"/>
    <lineage>
        <taxon>Eukaryota</taxon>
        <taxon>Viridiplantae</taxon>
        <taxon>Streptophyta</taxon>
        <taxon>Embryophyta</taxon>
        <taxon>Tracheophyta</taxon>
        <taxon>Spermatophyta</taxon>
        <taxon>Magnoliopsida</taxon>
        <taxon>Liliopsida</taxon>
        <taxon>Poales</taxon>
        <taxon>Poaceae</taxon>
        <taxon>BOP clade</taxon>
        <taxon>Oryzoideae</taxon>
        <taxon>Oryzeae</taxon>
        <taxon>Zizaniinae</taxon>
        <taxon>Zizania</taxon>
    </lineage>
</organism>
<feature type="compositionally biased region" description="Gly residues" evidence="1">
    <location>
        <begin position="56"/>
        <end position="65"/>
    </location>
</feature>
<dbReference type="Proteomes" id="UP000729402">
    <property type="component" value="Unassembled WGS sequence"/>
</dbReference>
<feature type="compositionally biased region" description="Basic and acidic residues" evidence="1">
    <location>
        <begin position="79"/>
        <end position="90"/>
    </location>
</feature>
<gene>
    <name evidence="2" type="ORF">GUJ93_ZPchr0006g46067</name>
</gene>
<keyword evidence="3" id="KW-1185">Reference proteome</keyword>
<dbReference type="EMBL" id="JAAALK010000283">
    <property type="protein sequence ID" value="KAG8075884.1"/>
    <property type="molecule type" value="Genomic_DNA"/>
</dbReference>
<dbReference type="AlphaFoldDB" id="A0A8J5T0S0"/>
<evidence type="ECO:0000313" key="3">
    <source>
        <dbReference type="Proteomes" id="UP000729402"/>
    </source>
</evidence>
<protein>
    <submittedName>
        <fullName evidence="2">Uncharacterized protein</fullName>
    </submittedName>
</protein>
<feature type="compositionally biased region" description="Basic and acidic residues" evidence="1">
    <location>
        <begin position="26"/>
        <end position="36"/>
    </location>
</feature>
<sequence length="90" mass="9345">MKNKKMCMARPCHSRAQGGAGPGQCRVERPRWRQVERGPGSAARAEQGPSGDVGAAPGGAGGTGPGQREAAWPGQSGARAERPGRRRAEQ</sequence>
<evidence type="ECO:0000256" key="1">
    <source>
        <dbReference type="SAM" id="MobiDB-lite"/>
    </source>
</evidence>
<evidence type="ECO:0000313" key="2">
    <source>
        <dbReference type="EMBL" id="KAG8075884.1"/>
    </source>
</evidence>
<name>A0A8J5T0S0_ZIZPA</name>
<reference evidence="2" key="2">
    <citation type="submission" date="2021-02" db="EMBL/GenBank/DDBJ databases">
        <authorList>
            <person name="Kimball J.A."/>
            <person name="Haas M.W."/>
            <person name="Macchietto M."/>
            <person name="Kono T."/>
            <person name="Duquette J."/>
            <person name="Shao M."/>
        </authorList>
    </citation>
    <scope>NUCLEOTIDE SEQUENCE</scope>
    <source>
        <tissue evidence="2">Fresh leaf tissue</tissue>
    </source>
</reference>
<reference evidence="2" key="1">
    <citation type="journal article" date="2021" name="bioRxiv">
        <title>Whole Genome Assembly and Annotation of Northern Wild Rice, Zizania palustris L., Supports a Whole Genome Duplication in the Zizania Genus.</title>
        <authorList>
            <person name="Haas M."/>
            <person name="Kono T."/>
            <person name="Macchietto M."/>
            <person name="Millas R."/>
            <person name="McGilp L."/>
            <person name="Shao M."/>
            <person name="Duquette J."/>
            <person name="Hirsch C.N."/>
            <person name="Kimball J."/>
        </authorList>
    </citation>
    <scope>NUCLEOTIDE SEQUENCE</scope>
    <source>
        <tissue evidence="2">Fresh leaf tissue</tissue>
    </source>
</reference>
<feature type="region of interest" description="Disordered" evidence="1">
    <location>
        <begin position="1"/>
        <end position="90"/>
    </location>
</feature>
<comment type="caution">
    <text evidence="2">The sequence shown here is derived from an EMBL/GenBank/DDBJ whole genome shotgun (WGS) entry which is preliminary data.</text>
</comment>
<proteinExistence type="predicted"/>
<accession>A0A8J5T0S0</accession>